<evidence type="ECO:0000259" key="1">
    <source>
        <dbReference type="Pfam" id="PF01939"/>
    </source>
</evidence>
<dbReference type="InterPro" id="IPR011856">
    <property type="entry name" value="tRNA_endonuc-like_dom_sf"/>
</dbReference>
<keyword evidence="3" id="KW-1185">Reference proteome</keyword>
<accession>A0A343TLE3</accession>
<dbReference type="Proteomes" id="UP000263012">
    <property type="component" value="Chromosome"/>
</dbReference>
<evidence type="ECO:0000313" key="2">
    <source>
        <dbReference type="EMBL" id="AUX09915.1"/>
    </source>
</evidence>
<organism evidence="2 3">
    <name type="scientific">Halalkaliarchaeum desulfuricum</name>
    <dbReference type="NCBI Taxonomy" id="2055893"/>
    <lineage>
        <taxon>Archaea</taxon>
        <taxon>Methanobacteriati</taxon>
        <taxon>Methanobacteriota</taxon>
        <taxon>Stenosarchaea group</taxon>
        <taxon>Halobacteria</taxon>
        <taxon>Halobacteriales</taxon>
        <taxon>Haloferacaceae</taxon>
        <taxon>Halalkaliarchaeum</taxon>
    </lineage>
</organism>
<dbReference type="Gene3D" id="3.40.1350.10">
    <property type="match status" value="1"/>
</dbReference>
<dbReference type="GO" id="GO:0003676">
    <property type="term" value="F:nucleic acid binding"/>
    <property type="evidence" value="ECO:0007669"/>
    <property type="project" value="InterPro"/>
</dbReference>
<dbReference type="KEGG" id="hdf:AArcSl_2292"/>
<dbReference type="EMBL" id="CP025066">
    <property type="protein sequence ID" value="AUX09915.1"/>
    <property type="molecule type" value="Genomic_DNA"/>
</dbReference>
<protein>
    <recommendedName>
        <fullName evidence="1">Endonuclease NucS C-terminal domain-containing protein</fullName>
    </recommendedName>
</protein>
<dbReference type="InterPro" id="IPR048301">
    <property type="entry name" value="NucS_C"/>
</dbReference>
<evidence type="ECO:0000313" key="3">
    <source>
        <dbReference type="Proteomes" id="UP000263012"/>
    </source>
</evidence>
<dbReference type="AlphaFoldDB" id="A0A343TLE3"/>
<dbReference type="GO" id="GO:0004519">
    <property type="term" value="F:endonuclease activity"/>
    <property type="evidence" value="ECO:0007669"/>
    <property type="project" value="InterPro"/>
</dbReference>
<feature type="domain" description="Endonuclease NucS C-terminal" evidence="1">
    <location>
        <begin position="55"/>
        <end position="96"/>
    </location>
</feature>
<sequence length="367" mass="41945">MEVYLVEQDDMKRVPESELDTEANLEQRLVRTDGAKIGEVEVLYVGRQGSPGEGGIFDILGVDERGDTVIVELKRDRAPRDIVAQALEYASEIRNVDYEYLDDQYRQFLREEQGHTEPNDILSLREAHCEYFDLDDVLSKREFNNEQRLVVVGTDFQDVSLNMADFLREHGVDVVAVEYSTYRDENKGIELLTTDGVRRPLSEEPTGTVTSTSDSEDYSELIIAVRDHVFPQVKDELHFEDAERIAKPTHKRSIGFGSDHPEHPGPLKYGMQPRIEEQGLVRFRVNLWNAEPAQHEELRQFLASHAESLDGYTLAEDDTQSMGILTKDVEVDGDEIEVSEMAQELVDLIDYLHPRAIEEYADHELFG</sequence>
<dbReference type="Pfam" id="PF01939">
    <property type="entry name" value="NucS_C"/>
    <property type="match status" value="1"/>
</dbReference>
<gene>
    <name evidence="2" type="ORF">AArcSl_2292</name>
</gene>
<proteinExistence type="predicted"/>
<name>A0A343TLE3_9EURY</name>
<reference evidence="3" key="1">
    <citation type="submission" date="2017-11" db="EMBL/GenBank/DDBJ databases">
        <title>Phenotypic and genomic properties of facultatively anaerobic sulfur-reducing natronoarchaea from hypersaline soda lakes.</title>
        <authorList>
            <person name="Sorokin D.Y."/>
            <person name="Kublanov I.V."/>
            <person name="Roman P."/>
            <person name="Sinninghe Damste J.S."/>
            <person name="Golyshin P.N."/>
            <person name="Rojo D."/>
            <person name="Ciordia S."/>
            <person name="Mena M.D.C."/>
            <person name="Ferrer M."/>
            <person name="Messina E."/>
            <person name="Smedile F."/>
            <person name="La Spada G."/>
            <person name="La Cono V."/>
            <person name="Yakimov M.M."/>
        </authorList>
    </citation>
    <scope>NUCLEOTIDE SEQUENCE [LARGE SCALE GENOMIC DNA]</scope>
    <source>
        <strain evidence="3">AArc-Sl</strain>
    </source>
</reference>